<evidence type="ECO:0008006" key="3">
    <source>
        <dbReference type="Google" id="ProtNLM"/>
    </source>
</evidence>
<reference evidence="2" key="2">
    <citation type="submission" date="2015-01" db="EMBL/GenBank/DDBJ databases">
        <title>Evolutionary Origins and Diversification of the Mycorrhizal Mutualists.</title>
        <authorList>
            <consortium name="DOE Joint Genome Institute"/>
            <consortium name="Mycorrhizal Genomics Consortium"/>
            <person name="Kohler A."/>
            <person name="Kuo A."/>
            <person name="Nagy L.G."/>
            <person name="Floudas D."/>
            <person name="Copeland A."/>
            <person name="Barry K.W."/>
            <person name="Cichocki N."/>
            <person name="Veneault-Fourrey C."/>
            <person name="LaButti K."/>
            <person name="Lindquist E.A."/>
            <person name="Lipzen A."/>
            <person name="Lundell T."/>
            <person name="Morin E."/>
            <person name="Murat C."/>
            <person name="Riley R."/>
            <person name="Ohm R."/>
            <person name="Sun H."/>
            <person name="Tunlid A."/>
            <person name="Henrissat B."/>
            <person name="Grigoriev I.V."/>
            <person name="Hibbett D.S."/>
            <person name="Martin F."/>
        </authorList>
    </citation>
    <scope>NUCLEOTIDE SEQUENCE [LARGE SCALE GENOMIC DNA]</scope>
    <source>
        <strain evidence="2">Ve08.2h10</strain>
    </source>
</reference>
<dbReference type="InParanoid" id="A0A0D0DHG3"/>
<evidence type="ECO:0000313" key="1">
    <source>
        <dbReference type="EMBL" id="KIK84661.1"/>
    </source>
</evidence>
<evidence type="ECO:0000313" key="2">
    <source>
        <dbReference type="Proteomes" id="UP000054538"/>
    </source>
</evidence>
<reference evidence="1 2" key="1">
    <citation type="submission" date="2014-04" db="EMBL/GenBank/DDBJ databases">
        <authorList>
            <consortium name="DOE Joint Genome Institute"/>
            <person name="Kuo A."/>
            <person name="Kohler A."/>
            <person name="Jargeat P."/>
            <person name="Nagy L.G."/>
            <person name="Floudas D."/>
            <person name="Copeland A."/>
            <person name="Barry K.W."/>
            <person name="Cichocki N."/>
            <person name="Veneault-Fourrey C."/>
            <person name="LaButti K."/>
            <person name="Lindquist E.A."/>
            <person name="Lipzen A."/>
            <person name="Lundell T."/>
            <person name="Morin E."/>
            <person name="Murat C."/>
            <person name="Sun H."/>
            <person name="Tunlid A."/>
            <person name="Henrissat B."/>
            <person name="Grigoriev I.V."/>
            <person name="Hibbett D.S."/>
            <person name="Martin F."/>
            <person name="Nordberg H.P."/>
            <person name="Cantor M.N."/>
            <person name="Hua S.X."/>
        </authorList>
    </citation>
    <scope>NUCLEOTIDE SEQUENCE [LARGE SCALE GENOMIC DNA]</scope>
    <source>
        <strain evidence="1 2">Ve08.2h10</strain>
    </source>
</reference>
<name>A0A0D0DHG3_9AGAM</name>
<dbReference type="OrthoDB" id="2688557at2759"/>
<dbReference type="AlphaFoldDB" id="A0A0D0DHG3"/>
<dbReference type="Proteomes" id="UP000054538">
    <property type="component" value="Unassembled WGS sequence"/>
</dbReference>
<keyword evidence="2" id="KW-1185">Reference proteome</keyword>
<proteinExistence type="predicted"/>
<dbReference type="EMBL" id="KN825574">
    <property type="protein sequence ID" value="KIK84661.1"/>
    <property type="molecule type" value="Genomic_DNA"/>
</dbReference>
<gene>
    <name evidence="1" type="ORF">PAXRUDRAFT_803299</name>
</gene>
<accession>A0A0D0DHG3</accession>
<dbReference type="HOGENOM" id="CLU_1865873_0_0_1"/>
<protein>
    <recommendedName>
        <fullName evidence="3">DDE-1 domain-containing protein</fullName>
    </recommendedName>
</protein>
<sequence length="135" mass="15071">MNCFLERHSGNVARYWSAPLDTACGCAVNENTNKAWFDLLGRTIKDQNIEKDCLWAADETGFQPSGGLQEQVIGHAKKKRQHQQCDGNHENITVMVTICADGETIPPMVIYKDDHNKNSLVCRVAHSPKGWTDGE</sequence>
<organism evidence="1 2">
    <name type="scientific">Paxillus rubicundulus Ve08.2h10</name>
    <dbReference type="NCBI Taxonomy" id="930991"/>
    <lineage>
        <taxon>Eukaryota</taxon>
        <taxon>Fungi</taxon>
        <taxon>Dikarya</taxon>
        <taxon>Basidiomycota</taxon>
        <taxon>Agaricomycotina</taxon>
        <taxon>Agaricomycetes</taxon>
        <taxon>Agaricomycetidae</taxon>
        <taxon>Boletales</taxon>
        <taxon>Paxilineae</taxon>
        <taxon>Paxillaceae</taxon>
        <taxon>Paxillus</taxon>
    </lineage>
</organism>